<feature type="region of interest" description="Disordered" evidence="1">
    <location>
        <begin position="140"/>
        <end position="210"/>
    </location>
</feature>
<proteinExistence type="predicted"/>
<keyword evidence="4" id="KW-1185">Reference proteome</keyword>
<organism evidence="3 4">
    <name type="scientific">Necator americanus</name>
    <name type="common">Human hookworm</name>
    <dbReference type="NCBI Taxonomy" id="51031"/>
    <lineage>
        <taxon>Eukaryota</taxon>
        <taxon>Metazoa</taxon>
        <taxon>Ecdysozoa</taxon>
        <taxon>Nematoda</taxon>
        <taxon>Chromadorea</taxon>
        <taxon>Rhabditida</taxon>
        <taxon>Rhabditina</taxon>
        <taxon>Rhabditomorpha</taxon>
        <taxon>Strongyloidea</taxon>
        <taxon>Ancylostomatidae</taxon>
        <taxon>Bunostominae</taxon>
        <taxon>Necator</taxon>
    </lineage>
</organism>
<feature type="compositionally biased region" description="Low complexity" evidence="1">
    <location>
        <begin position="173"/>
        <end position="184"/>
    </location>
</feature>
<evidence type="ECO:0000313" key="3">
    <source>
        <dbReference type="EMBL" id="KAK6729789.1"/>
    </source>
</evidence>
<dbReference type="Proteomes" id="UP001303046">
    <property type="component" value="Unassembled WGS sequence"/>
</dbReference>
<feature type="compositionally biased region" description="Polar residues" evidence="1">
    <location>
        <begin position="631"/>
        <end position="648"/>
    </location>
</feature>
<keyword evidence="2" id="KW-0732">Signal</keyword>
<protein>
    <submittedName>
        <fullName evidence="3">Uncharacterized protein</fullName>
    </submittedName>
</protein>
<name>A0ABR1BTS2_NECAM</name>
<reference evidence="3 4" key="1">
    <citation type="submission" date="2023-08" db="EMBL/GenBank/DDBJ databases">
        <title>A Necator americanus chromosomal reference genome.</title>
        <authorList>
            <person name="Ilik V."/>
            <person name="Petrzelkova K.J."/>
            <person name="Pardy F."/>
            <person name="Fuh T."/>
            <person name="Niatou-Singa F.S."/>
            <person name="Gouil Q."/>
            <person name="Baker L."/>
            <person name="Ritchie M.E."/>
            <person name="Jex A.R."/>
            <person name="Gazzola D."/>
            <person name="Li H."/>
            <person name="Toshio Fujiwara R."/>
            <person name="Zhan B."/>
            <person name="Aroian R.V."/>
            <person name="Pafco B."/>
            <person name="Schwarz E.M."/>
        </authorList>
    </citation>
    <scope>NUCLEOTIDE SEQUENCE [LARGE SCALE GENOMIC DNA]</scope>
    <source>
        <strain evidence="3 4">Aroian</strain>
        <tissue evidence="3">Whole animal</tissue>
    </source>
</reference>
<feature type="compositionally biased region" description="Polar residues" evidence="1">
    <location>
        <begin position="309"/>
        <end position="318"/>
    </location>
</feature>
<feature type="region of interest" description="Disordered" evidence="1">
    <location>
        <begin position="527"/>
        <end position="650"/>
    </location>
</feature>
<sequence>MWFWWFGMLVVSGVSDAKAQNIQSALKAKNMQRKTKKRHFFQSLVFLLIKALQEIKIFPAVSYILFFFYISRIFHALPPRTAERRVLTVDHDGNVVSERRNDGVSRKSHRRIPKQISRRIEQRIQVQRFSRPPQALLLRRPLTRIEPNTPTPRRSSSPRDDEISWRTRTRTILSSLPNSANLPLTRSTRIRRPLPAFTREPSPRHRGHSSRRIVDNGLRRITIPLPHEPPRWTSRPLIRFSRPTTNKKLTANDRILPRPKSGEDRPVLARRPFDLSDTDIERAVIKAILESSTAASKKKSRLRRPNLHANPSTDEFNNNRVSQITFTPTGVSNTAQTRKPFTTTLGNSFTAGDAEFSEPFIPLLTTTPTVLPHFERTSVTKSSFPLSTSRRVTLVFDKGHTSQQRSRSRPLHKHSSLSSSLLHTSTTTMEKVSFTTESPTTTTTTTTTTAITTTPVTTTPTTTALPFQTPVTTSVSPSSALLTTGQEEVTSHRTLSTIFTTPSTAQTNKIILMELTPALLLTINPEESQPMSTTFSSSSDFDEESTSLNLATIPSSDDTSTTIQTFVGDTDSGEFAKTTTFARSRGVSKEKDALTKSTETSSKPDSKSQDDLLDDADAKTLSSEQMRRPTATPSPLITQAENQTSQNGGELKEELNKNIIEGEPFTVMPPSPILSTTTLSIQEIGAPGAEPPNDSVVAELNNAENFMEVARRLQLLRTNFSRDRHRT</sequence>
<feature type="compositionally biased region" description="Low complexity" evidence="1">
    <location>
        <begin position="416"/>
        <end position="428"/>
    </location>
</feature>
<feature type="chain" id="PRO_5045476363" evidence="2">
    <location>
        <begin position="20"/>
        <end position="727"/>
    </location>
</feature>
<accession>A0ABR1BTS2</accession>
<evidence type="ECO:0000313" key="4">
    <source>
        <dbReference type="Proteomes" id="UP001303046"/>
    </source>
</evidence>
<feature type="region of interest" description="Disordered" evidence="1">
    <location>
        <begin position="294"/>
        <end position="318"/>
    </location>
</feature>
<gene>
    <name evidence="3" type="primary">Necator_chrI.g2817</name>
    <name evidence="3" type="ORF">RB195_006689</name>
</gene>
<feature type="compositionally biased region" description="Low complexity" evidence="1">
    <location>
        <begin position="435"/>
        <end position="484"/>
    </location>
</feature>
<feature type="compositionally biased region" description="Basic residues" evidence="1">
    <location>
        <begin position="296"/>
        <end position="306"/>
    </location>
</feature>
<evidence type="ECO:0000256" key="2">
    <source>
        <dbReference type="SAM" id="SignalP"/>
    </source>
</evidence>
<comment type="caution">
    <text evidence="3">The sequence shown here is derived from an EMBL/GenBank/DDBJ whole genome shotgun (WGS) entry which is preliminary data.</text>
</comment>
<evidence type="ECO:0000256" key="1">
    <source>
        <dbReference type="SAM" id="MobiDB-lite"/>
    </source>
</evidence>
<feature type="signal peptide" evidence="2">
    <location>
        <begin position="1"/>
        <end position="19"/>
    </location>
</feature>
<feature type="region of interest" description="Disordered" evidence="1">
    <location>
        <begin position="395"/>
        <end position="487"/>
    </location>
</feature>
<dbReference type="EMBL" id="JAVFWL010000001">
    <property type="protein sequence ID" value="KAK6729789.1"/>
    <property type="molecule type" value="Genomic_DNA"/>
</dbReference>
<feature type="compositionally biased region" description="Basic residues" evidence="1">
    <location>
        <begin position="406"/>
        <end position="415"/>
    </location>
</feature>